<sequence length="458" mass="52224">MSQPPYPSSDDWHYQSSSYVHNHPERSWQKEQYYDSNNNFPHPGPGRFMGDVEGQFYADNHRRSPLCSSVQRDSFDSSIYPINNQPYPPSYEASQAAGNRQDAIVHHPQPRAAPLPHEMKACVIPQLSKKFGSSILSPFARAYAPDLVRLAGLKREDILTFIDDLNEAFVANSVLQAASGIAGLVGFIPLHTAQLVSNGVGLAANVGAAGVSHVRTKQYLKYANETLFGPRGLRVQIFKTEKMLEYIRFPKKDIMQGDLSRIVGTSGVDSESGVDLFDNRMKELGDYIMPLIFDARISAPLDQDNRGWMKQLGDSQVRRTEKKQLKELKKEQDKTNKMTVEKQLAINKVERESNQEIDSILRKLDDHKIMLGREWDRGHNSTRHSKAQANLETEINDLEKKLQKAEQRKREKMADKENDLKKEVQKISKKEVKTKRKLFWLVITPNVDWSSEDDIDEM</sequence>
<keyword evidence="1" id="KW-0175">Coiled coil</keyword>
<feature type="coiled-coil region" evidence="1">
    <location>
        <begin position="381"/>
        <end position="433"/>
    </location>
</feature>
<evidence type="ECO:0000256" key="1">
    <source>
        <dbReference type="SAM" id="Coils"/>
    </source>
</evidence>
<reference evidence="4" key="2">
    <citation type="submission" date="2015-01" db="EMBL/GenBank/DDBJ databases">
        <title>Evolutionary Origins and Diversification of the Mycorrhizal Mutualists.</title>
        <authorList>
            <consortium name="DOE Joint Genome Institute"/>
            <consortium name="Mycorrhizal Genomics Consortium"/>
            <person name="Kohler A."/>
            <person name="Kuo A."/>
            <person name="Nagy L.G."/>
            <person name="Floudas D."/>
            <person name="Copeland A."/>
            <person name="Barry K.W."/>
            <person name="Cichocki N."/>
            <person name="Veneault-Fourrey C."/>
            <person name="LaButti K."/>
            <person name="Lindquist E.A."/>
            <person name="Lipzen A."/>
            <person name="Lundell T."/>
            <person name="Morin E."/>
            <person name="Murat C."/>
            <person name="Riley R."/>
            <person name="Ohm R."/>
            <person name="Sun H."/>
            <person name="Tunlid A."/>
            <person name="Henrissat B."/>
            <person name="Grigoriev I.V."/>
            <person name="Hibbett D.S."/>
            <person name="Martin F."/>
        </authorList>
    </citation>
    <scope>NUCLEOTIDE SEQUENCE [LARGE SCALE GENOMIC DNA]</scope>
    <source>
        <strain evidence="4">Zn</strain>
    </source>
</reference>
<proteinExistence type="predicted"/>
<evidence type="ECO:0000256" key="2">
    <source>
        <dbReference type="SAM" id="MobiDB-lite"/>
    </source>
</evidence>
<dbReference type="InParanoid" id="A0A0C3GMJ4"/>
<dbReference type="PANTHER" id="PTHR38887:SF1">
    <property type="entry name" value="RAS MODIFICATION PROTEIN ERF4"/>
    <property type="match status" value="1"/>
</dbReference>
<dbReference type="Proteomes" id="UP000054321">
    <property type="component" value="Unassembled WGS sequence"/>
</dbReference>
<dbReference type="HOGENOM" id="CLU_528053_0_0_1"/>
<organism evidence="3 4">
    <name type="scientific">Oidiodendron maius (strain Zn)</name>
    <dbReference type="NCBI Taxonomy" id="913774"/>
    <lineage>
        <taxon>Eukaryota</taxon>
        <taxon>Fungi</taxon>
        <taxon>Dikarya</taxon>
        <taxon>Ascomycota</taxon>
        <taxon>Pezizomycotina</taxon>
        <taxon>Leotiomycetes</taxon>
        <taxon>Leotiomycetes incertae sedis</taxon>
        <taxon>Myxotrichaceae</taxon>
        <taxon>Oidiodendron</taxon>
    </lineage>
</organism>
<gene>
    <name evidence="3" type="ORF">OIDMADRAFT_185037</name>
</gene>
<evidence type="ECO:0000313" key="3">
    <source>
        <dbReference type="EMBL" id="KIM92769.1"/>
    </source>
</evidence>
<evidence type="ECO:0000313" key="4">
    <source>
        <dbReference type="Proteomes" id="UP000054321"/>
    </source>
</evidence>
<dbReference type="EMBL" id="KN832906">
    <property type="protein sequence ID" value="KIM92769.1"/>
    <property type="molecule type" value="Genomic_DNA"/>
</dbReference>
<name>A0A0C3GMJ4_OIDMZ</name>
<dbReference type="PANTHER" id="PTHR38887">
    <property type="entry name" value="CHROMOSOME 21, WHOLE GENOME SHOTGUN SEQUENCE"/>
    <property type="match status" value="1"/>
</dbReference>
<feature type="region of interest" description="Disordered" evidence="2">
    <location>
        <begin position="1"/>
        <end position="24"/>
    </location>
</feature>
<reference evidence="3 4" key="1">
    <citation type="submission" date="2014-04" db="EMBL/GenBank/DDBJ databases">
        <authorList>
            <consortium name="DOE Joint Genome Institute"/>
            <person name="Kuo A."/>
            <person name="Martino E."/>
            <person name="Perotto S."/>
            <person name="Kohler A."/>
            <person name="Nagy L.G."/>
            <person name="Floudas D."/>
            <person name="Copeland A."/>
            <person name="Barry K.W."/>
            <person name="Cichocki N."/>
            <person name="Veneault-Fourrey C."/>
            <person name="LaButti K."/>
            <person name="Lindquist E.A."/>
            <person name="Lipzen A."/>
            <person name="Lundell T."/>
            <person name="Morin E."/>
            <person name="Murat C."/>
            <person name="Sun H."/>
            <person name="Tunlid A."/>
            <person name="Henrissat B."/>
            <person name="Grigoriev I.V."/>
            <person name="Hibbett D.S."/>
            <person name="Martin F."/>
            <person name="Nordberg H.P."/>
            <person name="Cantor M.N."/>
            <person name="Hua S.X."/>
        </authorList>
    </citation>
    <scope>NUCLEOTIDE SEQUENCE [LARGE SCALE GENOMIC DNA]</scope>
    <source>
        <strain evidence="3 4">Zn</strain>
    </source>
</reference>
<accession>A0A0C3GMJ4</accession>
<dbReference type="OrthoDB" id="3068835at2759"/>
<protein>
    <submittedName>
        <fullName evidence="3">Uncharacterized protein</fullName>
    </submittedName>
</protein>
<dbReference type="AlphaFoldDB" id="A0A0C3GMJ4"/>
<dbReference type="InterPro" id="IPR053221">
    <property type="entry name" value="Burnettramic_acid_biosynth"/>
</dbReference>
<keyword evidence="4" id="KW-1185">Reference proteome</keyword>